<comment type="subcellular location">
    <subcellularLocation>
        <location evidence="1">Nucleus</location>
    </subcellularLocation>
</comment>
<dbReference type="GO" id="GO:0006398">
    <property type="term" value="P:mRNA 3'-end processing by stem-loop binding and cleavage"/>
    <property type="evidence" value="ECO:0000318"/>
    <property type="project" value="GO_Central"/>
</dbReference>
<evidence type="ECO:0000256" key="1">
    <source>
        <dbReference type="ARBA" id="ARBA00004123"/>
    </source>
</evidence>
<dbReference type="PANTHER" id="PTHR11203">
    <property type="entry name" value="CLEAVAGE AND POLYADENYLATION SPECIFICITY FACTOR FAMILY MEMBER"/>
    <property type="match status" value="1"/>
</dbReference>
<dbReference type="Pfam" id="PF10996">
    <property type="entry name" value="Beta-Casp"/>
    <property type="match status" value="1"/>
</dbReference>
<evidence type="ECO:0000256" key="2">
    <source>
        <dbReference type="ARBA" id="ARBA00022664"/>
    </source>
</evidence>
<dbReference type="InterPro" id="IPR036866">
    <property type="entry name" value="RibonucZ/Hydroxyglut_hydro"/>
</dbReference>
<dbReference type="Gene3D" id="3.60.15.10">
    <property type="entry name" value="Ribonuclease Z/Hydroxyacylglutathione hydrolase-like"/>
    <property type="match status" value="1"/>
</dbReference>
<gene>
    <name evidence="9" type="ORF">KFL_001850030</name>
</gene>
<dbReference type="OMA" id="CKQHITL"/>
<dbReference type="Proteomes" id="UP000054558">
    <property type="component" value="Unassembled WGS sequence"/>
</dbReference>
<dbReference type="InterPro" id="IPR022712">
    <property type="entry name" value="Beta_Casp"/>
</dbReference>
<dbReference type="SMART" id="SM01098">
    <property type="entry name" value="CPSF73-100_C"/>
    <property type="match status" value="1"/>
</dbReference>
<feature type="domain" description="Pre-mRNA 3'-end-processing endonuclease polyadenylation factor C-term" evidence="8">
    <location>
        <begin position="479"/>
        <end position="679"/>
    </location>
</feature>
<dbReference type="GO" id="GO:0004534">
    <property type="term" value="F:5'-3' RNA exonuclease activity"/>
    <property type="evidence" value="ECO:0000318"/>
    <property type="project" value="GO_Central"/>
</dbReference>
<dbReference type="GO" id="GO:0005847">
    <property type="term" value="C:mRNA cleavage and polyadenylation specificity factor complex"/>
    <property type="evidence" value="ECO:0000318"/>
    <property type="project" value="GO_Central"/>
</dbReference>
<dbReference type="InterPro" id="IPR021718">
    <property type="entry name" value="CPSF73-100_C"/>
</dbReference>
<evidence type="ECO:0000259" key="7">
    <source>
        <dbReference type="SMART" id="SM01027"/>
    </source>
</evidence>
<dbReference type="CDD" id="cd16292">
    <property type="entry name" value="CPSF3-like_MBL-fold"/>
    <property type="match status" value="1"/>
</dbReference>
<sequence>MAKRKETVSTDVRGDKLEITPLGAGNEVGRSSVFMTFKGKNILFDCGIHPAYSGLAALPFFDEIDLSTVDILLVTHFHLDHAASLPYVTEKTAFKGKVYMTHATKAIYKLLLLDFVRVSKVAVEDMLYDEHDLERSMAKIEVIDYHQTVEVDGIRFWAYTAGHVLGAAMFMVDVAGVRVLYTGDYSREEDRHLRAAEMPPFSPDVCIIESTYGVQIHQPRAVRERRFTEIIASTVMQGGRVLIPAFALGRAQELLLIMEEYWAAHPEIQHVPIYYASPLAQKSLLVYQTYINSMNDRIRGQFEIDNPFNFKFISNLRSIREFEDVGPSVVMASPGMLQSGMSRQLFDMWCQDKRNACIVPGYSVEGTLASTILKEPKEVVLQSGLPVPLRMSVHYISFSAHADYTQTSDFLTELRPPNIILVHGEANEMGRLKSKLNTVFAGTDIKVLTPKNTQTVELHFTSEKTAKTVGRLAAETPGEGTQVGGLLVKKGFTYQLMDPADLHTYTQLSSGSVLQRQSLPYRGSFFSLRQRLEQLYEGVVTVDKAEVESLSVHGVVTVRHESDELLVMEWASDPIADMVADSVVALVLQLDAGASEKRLALVGTGSVSERDELRLRRRLLRDLFGTVDLDEEAKVLTVKMDGVQAKFDYESKELECEDEQMADRIRTAFRRMDAAVHPLKV</sequence>
<feature type="domain" description="Beta-Casp" evidence="7">
    <location>
        <begin position="251"/>
        <end position="372"/>
    </location>
</feature>
<dbReference type="GO" id="GO:0004521">
    <property type="term" value="F:RNA endonuclease activity"/>
    <property type="evidence" value="ECO:0000318"/>
    <property type="project" value="GO_Central"/>
</dbReference>
<protein>
    <submittedName>
        <fullName evidence="9">Cleavage and polyadenylation specifity factor protein</fullName>
    </submittedName>
</protein>
<evidence type="ECO:0000256" key="5">
    <source>
        <dbReference type="ARBA" id="ARBA00023242"/>
    </source>
</evidence>
<keyword evidence="4" id="KW-0378">Hydrolase</keyword>
<dbReference type="OrthoDB" id="10249535at2759"/>
<dbReference type="FunFam" id="3.40.50.10890:FF:000001">
    <property type="entry name" value="Cleavage and polyadenylation specificity factor subunit 3"/>
    <property type="match status" value="1"/>
</dbReference>
<dbReference type="InterPro" id="IPR011108">
    <property type="entry name" value="RMMBL"/>
</dbReference>
<keyword evidence="5" id="KW-0539">Nucleus</keyword>
<dbReference type="AlphaFoldDB" id="A0A1Y1I894"/>
<dbReference type="STRING" id="105231.A0A1Y1I894"/>
<dbReference type="Pfam" id="PF00753">
    <property type="entry name" value="Lactamase_B"/>
    <property type="match status" value="1"/>
</dbReference>
<accession>A0A1Y1I894</accession>
<evidence type="ECO:0000313" key="9">
    <source>
        <dbReference type="EMBL" id="GAQ84328.1"/>
    </source>
</evidence>
<proteinExistence type="predicted"/>
<evidence type="ECO:0000313" key="10">
    <source>
        <dbReference type="Proteomes" id="UP000054558"/>
    </source>
</evidence>
<dbReference type="Pfam" id="PF11718">
    <property type="entry name" value="CPSF73-100_C"/>
    <property type="match status" value="1"/>
</dbReference>
<dbReference type="GO" id="GO:0003723">
    <property type="term" value="F:RNA binding"/>
    <property type="evidence" value="ECO:0000318"/>
    <property type="project" value="GO_Central"/>
</dbReference>
<dbReference type="InterPro" id="IPR050698">
    <property type="entry name" value="MBL"/>
</dbReference>
<evidence type="ECO:0000256" key="4">
    <source>
        <dbReference type="ARBA" id="ARBA00022801"/>
    </source>
</evidence>
<keyword evidence="2" id="KW-0507">mRNA processing</keyword>
<name>A0A1Y1I894_KLENI</name>
<reference evidence="9 10" key="1">
    <citation type="journal article" date="2014" name="Nat. Commun.">
        <title>Klebsormidium flaccidum genome reveals primary factors for plant terrestrial adaptation.</title>
        <authorList>
            <person name="Hori K."/>
            <person name="Maruyama F."/>
            <person name="Fujisawa T."/>
            <person name="Togashi T."/>
            <person name="Yamamoto N."/>
            <person name="Seo M."/>
            <person name="Sato S."/>
            <person name="Yamada T."/>
            <person name="Mori H."/>
            <person name="Tajima N."/>
            <person name="Moriyama T."/>
            <person name="Ikeuchi M."/>
            <person name="Watanabe M."/>
            <person name="Wada H."/>
            <person name="Kobayashi K."/>
            <person name="Saito M."/>
            <person name="Masuda T."/>
            <person name="Sasaki-Sekimoto Y."/>
            <person name="Mashiguchi K."/>
            <person name="Awai K."/>
            <person name="Shimojima M."/>
            <person name="Masuda S."/>
            <person name="Iwai M."/>
            <person name="Nobusawa T."/>
            <person name="Narise T."/>
            <person name="Kondo S."/>
            <person name="Saito H."/>
            <person name="Sato R."/>
            <person name="Murakawa M."/>
            <person name="Ihara Y."/>
            <person name="Oshima-Yamada Y."/>
            <person name="Ohtaka K."/>
            <person name="Satoh M."/>
            <person name="Sonobe K."/>
            <person name="Ishii M."/>
            <person name="Ohtani R."/>
            <person name="Kanamori-Sato M."/>
            <person name="Honoki R."/>
            <person name="Miyazaki D."/>
            <person name="Mochizuki H."/>
            <person name="Umetsu J."/>
            <person name="Higashi K."/>
            <person name="Shibata D."/>
            <person name="Kamiya Y."/>
            <person name="Sato N."/>
            <person name="Nakamura Y."/>
            <person name="Tabata S."/>
            <person name="Ida S."/>
            <person name="Kurokawa K."/>
            <person name="Ohta H."/>
        </authorList>
    </citation>
    <scope>NUCLEOTIDE SEQUENCE [LARGE SCALE GENOMIC DNA]</scope>
    <source>
        <strain evidence="9 10">NIES-2285</strain>
    </source>
</reference>
<evidence type="ECO:0000256" key="3">
    <source>
        <dbReference type="ARBA" id="ARBA00022722"/>
    </source>
</evidence>
<feature type="domain" description="Metallo-beta-lactamase" evidence="6">
    <location>
        <begin position="29"/>
        <end position="240"/>
    </location>
</feature>
<keyword evidence="3" id="KW-0540">Nuclease</keyword>
<dbReference type="Pfam" id="PF07521">
    <property type="entry name" value="RMMBL"/>
    <property type="match status" value="1"/>
</dbReference>
<dbReference type="InterPro" id="IPR001279">
    <property type="entry name" value="Metallo-B-lactamas"/>
</dbReference>
<dbReference type="EMBL" id="DF237134">
    <property type="protein sequence ID" value="GAQ84328.1"/>
    <property type="molecule type" value="Genomic_DNA"/>
</dbReference>
<keyword evidence="10" id="KW-1185">Reference proteome</keyword>
<dbReference type="SMART" id="SM00849">
    <property type="entry name" value="Lactamase_B"/>
    <property type="match status" value="1"/>
</dbReference>
<evidence type="ECO:0000259" key="8">
    <source>
        <dbReference type="SMART" id="SM01098"/>
    </source>
</evidence>
<dbReference type="SMART" id="SM01027">
    <property type="entry name" value="Beta-Casp"/>
    <property type="match status" value="1"/>
</dbReference>
<evidence type="ECO:0000259" key="6">
    <source>
        <dbReference type="SMART" id="SM00849"/>
    </source>
</evidence>
<dbReference type="PANTHER" id="PTHR11203:SF11">
    <property type="entry name" value="CLEAVAGE AND POLYADENYLATION SPECIFICITY FACTOR SUBUNIT 3"/>
    <property type="match status" value="1"/>
</dbReference>
<dbReference type="SUPFAM" id="SSF56281">
    <property type="entry name" value="Metallo-hydrolase/oxidoreductase"/>
    <property type="match status" value="1"/>
</dbReference>
<organism evidence="9 10">
    <name type="scientific">Klebsormidium nitens</name>
    <name type="common">Green alga</name>
    <name type="synonym">Ulothrix nitens</name>
    <dbReference type="NCBI Taxonomy" id="105231"/>
    <lineage>
        <taxon>Eukaryota</taxon>
        <taxon>Viridiplantae</taxon>
        <taxon>Streptophyta</taxon>
        <taxon>Klebsormidiophyceae</taxon>
        <taxon>Klebsormidiales</taxon>
        <taxon>Klebsormidiaceae</taxon>
        <taxon>Klebsormidium</taxon>
    </lineage>
</organism>
<dbReference type="Gene3D" id="3.40.50.10890">
    <property type="match status" value="1"/>
</dbReference>
<dbReference type="FunFam" id="3.60.15.10:FF:000001">
    <property type="entry name" value="Cleavage and polyadenylation specificity factor"/>
    <property type="match status" value="1"/>
</dbReference>